<organism evidence="1 2">
    <name type="scientific">Trichinella murrelli</name>
    <dbReference type="NCBI Taxonomy" id="144512"/>
    <lineage>
        <taxon>Eukaryota</taxon>
        <taxon>Metazoa</taxon>
        <taxon>Ecdysozoa</taxon>
        <taxon>Nematoda</taxon>
        <taxon>Enoplea</taxon>
        <taxon>Dorylaimia</taxon>
        <taxon>Trichinellida</taxon>
        <taxon>Trichinellidae</taxon>
        <taxon>Trichinella</taxon>
    </lineage>
</organism>
<dbReference type="Proteomes" id="UP000055048">
    <property type="component" value="Unassembled WGS sequence"/>
</dbReference>
<dbReference type="EMBL" id="JYDJ01000508">
    <property type="protein sequence ID" value="KRX34838.1"/>
    <property type="molecule type" value="Genomic_DNA"/>
</dbReference>
<proteinExistence type="predicted"/>
<accession>A0A0V0T792</accession>
<comment type="caution">
    <text evidence="1">The sequence shown here is derived from an EMBL/GenBank/DDBJ whole genome shotgun (WGS) entry which is preliminary data.</text>
</comment>
<dbReference type="AlphaFoldDB" id="A0A0V0T792"/>
<reference evidence="1 2" key="1">
    <citation type="submission" date="2015-01" db="EMBL/GenBank/DDBJ databases">
        <title>Evolution of Trichinella species and genotypes.</title>
        <authorList>
            <person name="Korhonen P.K."/>
            <person name="Edoardo P."/>
            <person name="Giuseppe L.R."/>
            <person name="Gasser R.B."/>
        </authorList>
    </citation>
    <scope>NUCLEOTIDE SEQUENCE [LARGE SCALE GENOMIC DNA]</scope>
    <source>
        <strain evidence="1">ISS417</strain>
    </source>
</reference>
<evidence type="ECO:0000313" key="1">
    <source>
        <dbReference type="EMBL" id="KRX34838.1"/>
    </source>
</evidence>
<sequence length="91" mass="10780">MDYIINIEQIYVHTPALIHHTSLIVRVAIIAFADTLVLQIFSESNYVEIYMNEIVDKYVITKHYHQLMPLSLATYTRKQTMDTYEDKWVSQ</sequence>
<gene>
    <name evidence="1" type="ORF">T05_7425</name>
</gene>
<feature type="non-terminal residue" evidence="1">
    <location>
        <position position="91"/>
    </location>
</feature>
<protein>
    <submittedName>
        <fullName evidence="1">Uncharacterized protein</fullName>
    </submittedName>
</protein>
<evidence type="ECO:0000313" key="2">
    <source>
        <dbReference type="Proteomes" id="UP000055048"/>
    </source>
</evidence>
<name>A0A0V0T792_9BILA</name>
<keyword evidence="2" id="KW-1185">Reference proteome</keyword>